<comment type="similarity">
    <text evidence="2 8">Belongs to the cytochrome P450 family.</text>
</comment>
<accession>A0A2I1D5K7</accession>
<comment type="cofactor">
    <cofactor evidence="1 7">
        <name>heme</name>
        <dbReference type="ChEBI" id="CHEBI:30413"/>
    </cofactor>
</comment>
<keyword evidence="5 7" id="KW-0408">Iron</keyword>
<dbReference type="GO" id="GO:0020037">
    <property type="term" value="F:heme binding"/>
    <property type="evidence" value="ECO:0007669"/>
    <property type="project" value="InterPro"/>
</dbReference>
<dbReference type="AlphaFoldDB" id="A0A2I1D5K7"/>
<dbReference type="PRINTS" id="PR00385">
    <property type="entry name" value="P450"/>
</dbReference>
<dbReference type="GO" id="GO:0004497">
    <property type="term" value="F:monooxygenase activity"/>
    <property type="evidence" value="ECO:0007669"/>
    <property type="project" value="UniProtKB-KW"/>
</dbReference>
<dbReference type="PANTHER" id="PTHR24305">
    <property type="entry name" value="CYTOCHROME P450"/>
    <property type="match status" value="1"/>
</dbReference>
<dbReference type="EMBL" id="MSFM01000005">
    <property type="protein sequence ID" value="PKY05159.1"/>
    <property type="molecule type" value="Genomic_DNA"/>
</dbReference>
<evidence type="ECO:0000313" key="10">
    <source>
        <dbReference type="Proteomes" id="UP000234254"/>
    </source>
</evidence>
<name>A0A2I1D5K7_ASPC2</name>
<reference evidence="9" key="1">
    <citation type="submission" date="2016-12" db="EMBL/GenBank/DDBJ databases">
        <title>The genomes of Aspergillus section Nigri reveals drivers in fungal speciation.</title>
        <authorList>
            <consortium name="DOE Joint Genome Institute"/>
            <person name="Vesth T.C."/>
            <person name="Nybo J."/>
            <person name="Theobald S."/>
            <person name="Brandl J."/>
            <person name="Frisvad J.C."/>
            <person name="Nielsen K.F."/>
            <person name="Lyhne E.K."/>
            <person name="Kogle M.E."/>
            <person name="Kuo A."/>
            <person name="Riley R."/>
            <person name="Clum A."/>
            <person name="Nolan M."/>
            <person name="Lipzen A."/>
            <person name="Salamov A."/>
            <person name="Henrissat B."/>
            <person name="Wiebenga A."/>
            <person name="De vries R.P."/>
            <person name="Grigoriev I.V."/>
            <person name="Mortensen U.H."/>
            <person name="Andersen M.R."/>
            <person name="Baker S.E."/>
        </authorList>
    </citation>
    <scope>NUCLEOTIDE SEQUENCE</scope>
    <source>
        <strain evidence="9">IBT 28561</strain>
    </source>
</reference>
<evidence type="ECO:0000256" key="5">
    <source>
        <dbReference type="ARBA" id="ARBA00023004"/>
    </source>
</evidence>
<dbReference type="PANTHER" id="PTHR24305:SF234">
    <property type="entry name" value="CYTOCHROME P450"/>
    <property type="match status" value="1"/>
</dbReference>
<dbReference type="SUPFAM" id="SSF48264">
    <property type="entry name" value="Cytochrome P450"/>
    <property type="match status" value="1"/>
</dbReference>
<feature type="binding site" description="axial binding residue" evidence="7">
    <location>
        <position position="450"/>
    </location>
    <ligand>
        <name>heme</name>
        <dbReference type="ChEBI" id="CHEBI:30413"/>
    </ligand>
    <ligandPart>
        <name>Fe</name>
        <dbReference type="ChEBI" id="CHEBI:18248"/>
    </ligandPart>
</feature>
<dbReference type="InterPro" id="IPR017972">
    <property type="entry name" value="Cyt_P450_CS"/>
</dbReference>
<evidence type="ECO:0000256" key="6">
    <source>
        <dbReference type="ARBA" id="ARBA00023033"/>
    </source>
</evidence>
<comment type="caution">
    <text evidence="9">The sequence shown here is derived from an EMBL/GenBank/DDBJ whole genome shotgun (WGS) entry which is preliminary data.</text>
</comment>
<keyword evidence="3 7" id="KW-0479">Metal-binding</keyword>
<dbReference type="GO" id="GO:0016705">
    <property type="term" value="F:oxidoreductase activity, acting on paired donors, with incorporation or reduction of molecular oxygen"/>
    <property type="evidence" value="ECO:0007669"/>
    <property type="project" value="InterPro"/>
</dbReference>
<evidence type="ECO:0000256" key="7">
    <source>
        <dbReference type="PIRSR" id="PIRSR602401-1"/>
    </source>
</evidence>
<dbReference type="InterPro" id="IPR002401">
    <property type="entry name" value="Cyt_P450_E_grp-I"/>
</dbReference>
<keyword evidence="7 8" id="KW-0349">Heme</keyword>
<sequence length="506" mass="57019">MISTAALQTNPWELVITTVAAYTAYCLVEAIYRVYFHPLARFSGPWKAKISEGWFSDIAPSGFAERTLAVQHDRYKTTALRVAPNQLHITDPDAYKVIYNQTAPFPKDADYYGTYNTPHSLFTECDPALHRELRKRLSPMFSRVGVTKLEPIIHEKLRLMTEKITRLSKNGPIEMNYALRGLTVDIISEFAFGESRNVMQSSETSFAARFLSAFDESIDLPIKNYYGGFLRRRLSRIIPLSVFAKIDPTAAVLHEIFVFAESCARAYSAQAAGAGGTAQHSKPHPIVFDALQGLPEWRTRYESMDMIVAGSDTTAWTLTTVLFHVLRREDVKRRIEEAARRALPDLESIPSYVELEKDEYLFACVKEALRLGTPVPGVLPRIVPSGTPFQVEGKIVPPGTIVGMSAYTMHLSTSIWGPDASVFNPDRWLQPGGKDMDQYFVPFSKGTRSCIGMNLAYAETIIVMTYLFRMFDMKLVSKEPRVREMFIQMPDLPCCLVEFTPRDGDA</sequence>
<dbReference type="RefSeq" id="XP_024693753.1">
    <property type="nucleotide sequence ID" value="XM_024835076.1"/>
</dbReference>
<evidence type="ECO:0000256" key="2">
    <source>
        <dbReference type="ARBA" id="ARBA00010617"/>
    </source>
</evidence>
<keyword evidence="4 8" id="KW-0560">Oxidoreductase</keyword>
<evidence type="ECO:0000256" key="1">
    <source>
        <dbReference type="ARBA" id="ARBA00001971"/>
    </source>
</evidence>
<keyword evidence="6 8" id="KW-0503">Monooxygenase</keyword>
<organism evidence="9 10">
    <name type="scientific">Aspergillus campestris (strain IBT 28561)</name>
    <dbReference type="NCBI Taxonomy" id="1392248"/>
    <lineage>
        <taxon>Eukaryota</taxon>
        <taxon>Fungi</taxon>
        <taxon>Dikarya</taxon>
        <taxon>Ascomycota</taxon>
        <taxon>Pezizomycotina</taxon>
        <taxon>Eurotiomycetes</taxon>
        <taxon>Eurotiomycetidae</taxon>
        <taxon>Eurotiales</taxon>
        <taxon>Aspergillaceae</taxon>
        <taxon>Aspergillus</taxon>
        <taxon>Aspergillus subgen. Circumdati</taxon>
    </lineage>
</organism>
<proteinExistence type="inferred from homology"/>
<dbReference type="OrthoDB" id="3945418at2759"/>
<dbReference type="Proteomes" id="UP000234254">
    <property type="component" value="Unassembled WGS sequence"/>
</dbReference>
<dbReference type="GeneID" id="36542600"/>
<dbReference type="Pfam" id="PF00067">
    <property type="entry name" value="p450"/>
    <property type="match status" value="1"/>
</dbReference>
<gene>
    <name evidence="9" type="ORF">P168DRAFT_268178</name>
</gene>
<dbReference type="Gene3D" id="1.10.630.10">
    <property type="entry name" value="Cytochrome P450"/>
    <property type="match status" value="1"/>
</dbReference>
<dbReference type="InterPro" id="IPR050121">
    <property type="entry name" value="Cytochrome_P450_monoxygenase"/>
</dbReference>
<evidence type="ECO:0000256" key="8">
    <source>
        <dbReference type="RuleBase" id="RU000461"/>
    </source>
</evidence>
<evidence type="ECO:0000313" key="9">
    <source>
        <dbReference type="EMBL" id="PKY05159.1"/>
    </source>
</evidence>
<dbReference type="VEuPathDB" id="FungiDB:P168DRAFT_268178"/>
<dbReference type="InterPro" id="IPR001128">
    <property type="entry name" value="Cyt_P450"/>
</dbReference>
<keyword evidence="10" id="KW-1185">Reference proteome</keyword>
<dbReference type="PRINTS" id="PR00463">
    <property type="entry name" value="EP450I"/>
</dbReference>
<dbReference type="InterPro" id="IPR036396">
    <property type="entry name" value="Cyt_P450_sf"/>
</dbReference>
<dbReference type="PROSITE" id="PS00086">
    <property type="entry name" value="CYTOCHROME_P450"/>
    <property type="match status" value="1"/>
</dbReference>
<evidence type="ECO:0000256" key="4">
    <source>
        <dbReference type="ARBA" id="ARBA00023002"/>
    </source>
</evidence>
<protein>
    <submittedName>
        <fullName evidence="9">Cytochrome P450</fullName>
    </submittedName>
</protein>
<dbReference type="GO" id="GO:0005506">
    <property type="term" value="F:iron ion binding"/>
    <property type="evidence" value="ECO:0007669"/>
    <property type="project" value="InterPro"/>
</dbReference>
<dbReference type="CDD" id="cd11062">
    <property type="entry name" value="CYP58-like"/>
    <property type="match status" value="1"/>
</dbReference>
<evidence type="ECO:0000256" key="3">
    <source>
        <dbReference type="ARBA" id="ARBA00022723"/>
    </source>
</evidence>